<evidence type="ECO:0000313" key="1">
    <source>
        <dbReference type="EMBL" id="KGF46115.1"/>
    </source>
</evidence>
<comment type="caution">
    <text evidence="1">The sequence shown here is derived from an EMBL/GenBank/DDBJ whole genome shotgun (WGS) entry which is preliminary data.</text>
</comment>
<sequence length="193" mass="22481">YHISDFFTYTIPNEEDLRKLKEENTSYYQSVRGVTSMYDDGRKLVELFDSANFSTFVHESGHVFLEDLRMLANMEGAPREVVSDWEAIKTWTGYQEGADADTNRTAHERFAQGFEAYVRDGSAPTKSLQRAFRQFAKWLTKLYQKVSMLGGLPPKEIREVMDRMLATEQDIESWANEREVERLETNDHMQNLS</sequence>
<proteinExistence type="predicted"/>
<organism evidence="1 2">
    <name type="scientific">Veillonella montpellierensis DNF00314</name>
    <dbReference type="NCBI Taxonomy" id="1401067"/>
    <lineage>
        <taxon>Bacteria</taxon>
        <taxon>Bacillati</taxon>
        <taxon>Bacillota</taxon>
        <taxon>Negativicutes</taxon>
        <taxon>Veillonellales</taxon>
        <taxon>Veillonellaceae</taxon>
        <taxon>Veillonella</taxon>
    </lineage>
</organism>
<protein>
    <submittedName>
        <fullName evidence="1">Uncharacterized protein</fullName>
    </submittedName>
</protein>
<feature type="non-terminal residue" evidence="1">
    <location>
        <position position="1"/>
    </location>
</feature>
<name>A0A096AGT7_9FIRM</name>
<gene>
    <name evidence="1" type="ORF">HMPREF0872_09000</name>
</gene>
<accession>A0A096AGT7</accession>
<dbReference type="Proteomes" id="UP000029628">
    <property type="component" value="Unassembled WGS sequence"/>
</dbReference>
<dbReference type="RefSeq" id="WP_038153430.1">
    <property type="nucleotide sequence ID" value="NZ_JRNT01000070.1"/>
</dbReference>
<evidence type="ECO:0000313" key="2">
    <source>
        <dbReference type="Proteomes" id="UP000029628"/>
    </source>
</evidence>
<keyword evidence="2" id="KW-1185">Reference proteome</keyword>
<feature type="non-terminal residue" evidence="1">
    <location>
        <position position="193"/>
    </location>
</feature>
<reference evidence="1 2" key="1">
    <citation type="submission" date="2014-07" db="EMBL/GenBank/DDBJ databases">
        <authorList>
            <person name="McCorrison J."/>
            <person name="Sanka R."/>
            <person name="Torralba M."/>
            <person name="Gillis M."/>
            <person name="Haft D.H."/>
            <person name="Methe B."/>
            <person name="Sutton G."/>
            <person name="Nelson K.E."/>
        </authorList>
    </citation>
    <scope>NUCLEOTIDE SEQUENCE [LARGE SCALE GENOMIC DNA]</scope>
    <source>
        <strain evidence="1 2">DNF00314</strain>
    </source>
</reference>
<dbReference type="EMBL" id="JRNT01000070">
    <property type="protein sequence ID" value="KGF46115.1"/>
    <property type="molecule type" value="Genomic_DNA"/>
</dbReference>
<dbReference type="AlphaFoldDB" id="A0A096AGT7"/>
<dbReference type="eggNOG" id="ENOG502ZABJ">
    <property type="taxonomic scope" value="Bacteria"/>
</dbReference>